<reference evidence="1" key="1">
    <citation type="journal article" date="2009" name="Rice">
        <title>De Novo Next Generation Sequencing of Plant Genomes.</title>
        <authorList>
            <person name="Rounsley S."/>
            <person name="Marri P.R."/>
            <person name="Yu Y."/>
            <person name="He R."/>
            <person name="Sisneros N."/>
            <person name="Goicoechea J.L."/>
            <person name="Lee S.J."/>
            <person name="Angelova A."/>
            <person name="Kudrna D."/>
            <person name="Luo M."/>
            <person name="Affourtit J."/>
            <person name="Desany B."/>
            <person name="Knight J."/>
            <person name="Niazi F."/>
            <person name="Egholm M."/>
            <person name="Wing R.A."/>
        </authorList>
    </citation>
    <scope>NUCLEOTIDE SEQUENCE [LARGE SCALE GENOMIC DNA]</scope>
    <source>
        <strain evidence="1">cv. IRGC 105608</strain>
    </source>
</reference>
<dbReference type="Gramene" id="OBART05G20240.1">
    <property type="protein sequence ID" value="OBART05G20240.1"/>
    <property type="gene ID" value="OBART05G20240"/>
</dbReference>
<proteinExistence type="predicted"/>
<dbReference type="Proteomes" id="UP000026960">
    <property type="component" value="Chromosome 5"/>
</dbReference>
<evidence type="ECO:0000313" key="2">
    <source>
        <dbReference type="Proteomes" id="UP000026960"/>
    </source>
</evidence>
<evidence type="ECO:0000313" key="1">
    <source>
        <dbReference type="EnsemblPlants" id="OBART05G20240.1"/>
    </source>
</evidence>
<reference evidence="1" key="2">
    <citation type="submission" date="2015-03" db="UniProtKB">
        <authorList>
            <consortium name="EnsemblPlants"/>
        </authorList>
    </citation>
    <scope>IDENTIFICATION</scope>
</reference>
<dbReference type="EnsemblPlants" id="OBART05G20240.1">
    <property type="protein sequence ID" value="OBART05G20240.1"/>
    <property type="gene ID" value="OBART05G20240"/>
</dbReference>
<dbReference type="PaxDb" id="65489-OBART05G20240.1"/>
<sequence>MVMGGGISLALAGLEEPNGLGVEKKMAEVVRRGSFASAAMAPGLIGGDHSHRRGEAGEEVVGLQLPQVLVVSRRPPRRQKLANHALILGATFLASFAAVMRCSSSPTTMGSLPTPWASSSTFGPAAAASSSPADLLVSRLAPATSSVGRPAEHK</sequence>
<protein>
    <submittedName>
        <fullName evidence="1">Uncharacterized protein</fullName>
    </submittedName>
</protein>
<keyword evidence="2" id="KW-1185">Reference proteome</keyword>
<dbReference type="HOGENOM" id="CLU_1706996_0_0_1"/>
<organism evidence="1">
    <name type="scientific">Oryza barthii</name>
    <dbReference type="NCBI Taxonomy" id="65489"/>
    <lineage>
        <taxon>Eukaryota</taxon>
        <taxon>Viridiplantae</taxon>
        <taxon>Streptophyta</taxon>
        <taxon>Embryophyta</taxon>
        <taxon>Tracheophyta</taxon>
        <taxon>Spermatophyta</taxon>
        <taxon>Magnoliopsida</taxon>
        <taxon>Liliopsida</taxon>
        <taxon>Poales</taxon>
        <taxon>Poaceae</taxon>
        <taxon>BOP clade</taxon>
        <taxon>Oryzoideae</taxon>
        <taxon>Oryzeae</taxon>
        <taxon>Oryzinae</taxon>
        <taxon>Oryza</taxon>
    </lineage>
</organism>
<dbReference type="AlphaFoldDB" id="A0A0D3G8Y8"/>
<name>A0A0D3G8Y8_9ORYZ</name>
<accession>A0A0D3G8Y8</accession>